<sequence>MVTFDCRAERVDGVTLVTATVGDIPEPTRITVRNRLDGPLWPPRTQGVPEAGWSEDGFEGVVRPGTHALGYATPALPADQPAELVRAEPAPDTATADERLDSAAAVLRELGDPSPPADAVPTAEPVHVPQTASAGPPDLTPEQDIEPQPEGSHQPAESGTASGHRPDQQLPDAVSQWLETVARRVDCAERLAEAESLSAATAAVRAVDDLSGVRTVAARGDTDEQMLRALARRAERLADRRAAATVPTETLARLA</sequence>
<dbReference type="AlphaFoldDB" id="A0A0N0BQ99"/>
<reference evidence="3 4" key="1">
    <citation type="submission" date="2015-08" db="EMBL/GenBank/DDBJ databases">
        <title>Genomes of Isolates from Cabo Rojo, PR.</title>
        <authorList>
            <person name="Sanchez-Nieves R.L."/>
            <person name="Montalvo-Rodriguez R."/>
        </authorList>
    </citation>
    <scope>NUCLEOTIDE SEQUENCE [LARGE SCALE GENOMIC DNA]</scope>
    <source>
        <strain evidence="3 4">SL3</strain>
    </source>
</reference>
<comment type="caution">
    <text evidence="3">The sequence shown here is derived from an EMBL/GenBank/DDBJ whole genome shotgun (WGS) entry which is preliminary data.</text>
</comment>
<feature type="domain" description="DUF8080" evidence="2">
    <location>
        <begin position="171"/>
        <end position="244"/>
    </location>
</feature>
<dbReference type="InterPro" id="IPR058393">
    <property type="entry name" value="DUF8080"/>
</dbReference>
<evidence type="ECO:0000256" key="1">
    <source>
        <dbReference type="SAM" id="MobiDB-lite"/>
    </source>
</evidence>
<dbReference type="OrthoDB" id="193731at2157"/>
<protein>
    <recommendedName>
        <fullName evidence="2">DUF8080 domain-containing protein</fullName>
    </recommendedName>
</protein>
<dbReference type="Pfam" id="PF25256">
    <property type="entry name" value="DUF7857"/>
    <property type="match status" value="1"/>
</dbReference>
<feature type="region of interest" description="Disordered" evidence="1">
    <location>
        <begin position="109"/>
        <end position="169"/>
    </location>
</feature>
<proteinExistence type="predicted"/>
<keyword evidence="4" id="KW-1185">Reference proteome</keyword>
<dbReference type="EMBL" id="LIUF01000001">
    <property type="protein sequence ID" value="KOX95094.1"/>
    <property type="molecule type" value="Genomic_DNA"/>
</dbReference>
<evidence type="ECO:0000313" key="3">
    <source>
        <dbReference type="EMBL" id="KOX95094.1"/>
    </source>
</evidence>
<dbReference type="InterPro" id="IPR057179">
    <property type="entry name" value="DUF7857"/>
</dbReference>
<organism evidence="3 4">
    <name type="scientific">Haloarcula rubripromontorii</name>
    <dbReference type="NCBI Taxonomy" id="1705562"/>
    <lineage>
        <taxon>Archaea</taxon>
        <taxon>Methanobacteriati</taxon>
        <taxon>Methanobacteriota</taxon>
        <taxon>Stenosarchaea group</taxon>
        <taxon>Halobacteria</taxon>
        <taxon>Halobacteriales</taxon>
        <taxon>Haloarculaceae</taxon>
        <taxon>Haloarcula</taxon>
    </lineage>
</organism>
<gene>
    <name evidence="3" type="ORF">AMS69_04365</name>
</gene>
<dbReference type="PATRIC" id="fig|1705562.3.peg.1844"/>
<dbReference type="Proteomes" id="UP000037729">
    <property type="component" value="Unassembled WGS sequence"/>
</dbReference>
<dbReference type="Pfam" id="PF26296">
    <property type="entry name" value="DUF8080"/>
    <property type="match status" value="1"/>
</dbReference>
<evidence type="ECO:0000259" key="2">
    <source>
        <dbReference type="Pfam" id="PF26296"/>
    </source>
</evidence>
<accession>A0A0N0BQ99</accession>
<dbReference type="STRING" id="1705562.AMS69_04365"/>
<evidence type="ECO:0000313" key="4">
    <source>
        <dbReference type="Proteomes" id="UP000037729"/>
    </source>
</evidence>
<name>A0A0N0BQ99_9EURY</name>
<dbReference type="RefSeq" id="WP_053966850.1">
    <property type="nucleotide sequence ID" value="NZ_LIUF01000001.1"/>
</dbReference>